<dbReference type="EMBL" id="OZ034824">
    <property type="protein sequence ID" value="CAL1673306.1"/>
    <property type="molecule type" value="Genomic_DNA"/>
</dbReference>
<gene>
    <name evidence="1" type="ORF">LPLAT_LOCUS227</name>
</gene>
<accession>A0AAV2N083</accession>
<protein>
    <submittedName>
        <fullName evidence="1">Uncharacterized protein</fullName>
    </submittedName>
</protein>
<name>A0AAV2N083_9HYME</name>
<keyword evidence="2" id="KW-1185">Reference proteome</keyword>
<evidence type="ECO:0000313" key="1">
    <source>
        <dbReference type="EMBL" id="CAL1673306.1"/>
    </source>
</evidence>
<evidence type="ECO:0000313" key="2">
    <source>
        <dbReference type="Proteomes" id="UP001497644"/>
    </source>
</evidence>
<dbReference type="Proteomes" id="UP001497644">
    <property type="component" value="Chromosome 1"/>
</dbReference>
<sequence length="106" mass="11783">MTPQKHHELAVFISGRYLRVEHCGACSFSVHSGGIPQAFRVPFRGGRIERASDGSRIGSVIRRGAKSGRNHACGFAGCVPDRRTPKFGLNCHHQPVRRDRVTYIRS</sequence>
<proteinExistence type="predicted"/>
<organism evidence="1 2">
    <name type="scientific">Lasius platythorax</name>
    <dbReference type="NCBI Taxonomy" id="488582"/>
    <lineage>
        <taxon>Eukaryota</taxon>
        <taxon>Metazoa</taxon>
        <taxon>Ecdysozoa</taxon>
        <taxon>Arthropoda</taxon>
        <taxon>Hexapoda</taxon>
        <taxon>Insecta</taxon>
        <taxon>Pterygota</taxon>
        <taxon>Neoptera</taxon>
        <taxon>Endopterygota</taxon>
        <taxon>Hymenoptera</taxon>
        <taxon>Apocrita</taxon>
        <taxon>Aculeata</taxon>
        <taxon>Formicoidea</taxon>
        <taxon>Formicidae</taxon>
        <taxon>Formicinae</taxon>
        <taxon>Lasius</taxon>
        <taxon>Lasius</taxon>
    </lineage>
</organism>
<dbReference type="AlphaFoldDB" id="A0AAV2N083"/>
<reference evidence="1 2" key="1">
    <citation type="submission" date="2024-04" db="EMBL/GenBank/DDBJ databases">
        <authorList>
            <consortium name="Molecular Ecology Group"/>
        </authorList>
    </citation>
    <scope>NUCLEOTIDE SEQUENCE [LARGE SCALE GENOMIC DNA]</scope>
</reference>